<gene>
    <name evidence="1" type="ORF">S01H1_27657</name>
</gene>
<reference evidence="1" key="1">
    <citation type="journal article" date="2014" name="Front. Microbiol.">
        <title>High frequency of phylogenetically diverse reductive dehalogenase-homologous genes in deep subseafloor sedimentary metagenomes.</title>
        <authorList>
            <person name="Kawai M."/>
            <person name="Futagami T."/>
            <person name="Toyoda A."/>
            <person name="Takaki Y."/>
            <person name="Nishi S."/>
            <person name="Hori S."/>
            <person name="Arai W."/>
            <person name="Tsubouchi T."/>
            <person name="Morono Y."/>
            <person name="Uchiyama I."/>
            <person name="Ito T."/>
            <person name="Fujiyama A."/>
            <person name="Inagaki F."/>
            <person name="Takami H."/>
        </authorList>
    </citation>
    <scope>NUCLEOTIDE SEQUENCE</scope>
    <source>
        <strain evidence="1">Expedition CK06-06</strain>
    </source>
</reference>
<protein>
    <submittedName>
        <fullName evidence="1">Uncharacterized protein</fullName>
    </submittedName>
</protein>
<feature type="non-terminal residue" evidence="1">
    <location>
        <position position="35"/>
    </location>
</feature>
<dbReference type="AlphaFoldDB" id="X0TWI7"/>
<comment type="caution">
    <text evidence="1">The sequence shown here is derived from an EMBL/GenBank/DDBJ whole genome shotgun (WGS) entry which is preliminary data.</text>
</comment>
<name>X0TWI7_9ZZZZ</name>
<sequence length="35" mass="3967">MRENSKYSFNCEDEMKIPYLTLTVGQQGGIGYPPV</sequence>
<organism evidence="1">
    <name type="scientific">marine sediment metagenome</name>
    <dbReference type="NCBI Taxonomy" id="412755"/>
    <lineage>
        <taxon>unclassified sequences</taxon>
        <taxon>metagenomes</taxon>
        <taxon>ecological metagenomes</taxon>
    </lineage>
</organism>
<accession>X0TWI7</accession>
<evidence type="ECO:0000313" key="1">
    <source>
        <dbReference type="EMBL" id="GAF91541.1"/>
    </source>
</evidence>
<proteinExistence type="predicted"/>
<dbReference type="EMBL" id="BARS01016860">
    <property type="protein sequence ID" value="GAF91541.1"/>
    <property type="molecule type" value="Genomic_DNA"/>
</dbReference>